<dbReference type="AlphaFoldDB" id="A0A371IAC3"/>
<evidence type="ECO:0000313" key="2">
    <source>
        <dbReference type="Proteomes" id="UP000257109"/>
    </source>
</evidence>
<keyword evidence="2" id="KW-1185">Reference proteome</keyword>
<dbReference type="Proteomes" id="UP000257109">
    <property type="component" value="Unassembled WGS sequence"/>
</dbReference>
<comment type="caution">
    <text evidence="1">The sequence shown here is derived from an EMBL/GenBank/DDBJ whole genome shotgun (WGS) entry which is preliminary data.</text>
</comment>
<protein>
    <submittedName>
        <fullName evidence="1">Uncharacterized protein</fullName>
    </submittedName>
</protein>
<gene>
    <name evidence="1" type="ORF">CR513_03236</name>
</gene>
<sequence>MSRDYRMLTKLKSMNNVMRLANLIAIGRVFSKSGAKPPSSMHSFISYACVDRFLVGIRWASPWLIKQILSLLGSLSKGRLSLSDLPFLGSFLEKHEFSLGEYYSLGEDVEATMKIEIPRHPSNLGLLGVLLHLFSRYHSGLKRGVEDSSQREEQEEVATSFLKLESNSRRLANV</sequence>
<feature type="non-terminal residue" evidence="1">
    <location>
        <position position="1"/>
    </location>
</feature>
<dbReference type="EMBL" id="QJKJ01000543">
    <property type="protein sequence ID" value="RDY12001.1"/>
    <property type="molecule type" value="Genomic_DNA"/>
</dbReference>
<organism evidence="1 2">
    <name type="scientific">Mucuna pruriens</name>
    <name type="common">Velvet bean</name>
    <name type="synonym">Dolichos pruriens</name>
    <dbReference type="NCBI Taxonomy" id="157652"/>
    <lineage>
        <taxon>Eukaryota</taxon>
        <taxon>Viridiplantae</taxon>
        <taxon>Streptophyta</taxon>
        <taxon>Embryophyta</taxon>
        <taxon>Tracheophyta</taxon>
        <taxon>Spermatophyta</taxon>
        <taxon>Magnoliopsida</taxon>
        <taxon>eudicotyledons</taxon>
        <taxon>Gunneridae</taxon>
        <taxon>Pentapetalae</taxon>
        <taxon>rosids</taxon>
        <taxon>fabids</taxon>
        <taxon>Fabales</taxon>
        <taxon>Fabaceae</taxon>
        <taxon>Papilionoideae</taxon>
        <taxon>50 kb inversion clade</taxon>
        <taxon>NPAAA clade</taxon>
        <taxon>indigoferoid/millettioid clade</taxon>
        <taxon>Phaseoleae</taxon>
        <taxon>Mucuna</taxon>
    </lineage>
</organism>
<reference evidence="1" key="1">
    <citation type="submission" date="2018-05" db="EMBL/GenBank/DDBJ databases">
        <title>Draft genome of Mucuna pruriens seed.</title>
        <authorList>
            <person name="Nnadi N.E."/>
            <person name="Vos R."/>
            <person name="Hasami M.H."/>
            <person name="Devisetty U.K."/>
            <person name="Aguiy J.C."/>
        </authorList>
    </citation>
    <scope>NUCLEOTIDE SEQUENCE [LARGE SCALE GENOMIC DNA]</scope>
    <source>
        <strain evidence="1">JCA_2017</strain>
    </source>
</reference>
<evidence type="ECO:0000313" key="1">
    <source>
        <dbReference type="EMBL" id="RDY12001.1"/>
    </source>
</evidence>
<proteinExistence type="predicted"/>
<accession>A0A371IAC3</accession>
<name>A0A371IAC3_MUCPR</name>